<gene>
    <name evidence="3" type="ORF">SISNIDRAFT_466103</name>
</gene>
<feature type="signal peptide" evidence="2">
    <location>
        <begin position="1"/>
        <end position="22"/>
    </location>
</feature>
<evidence type="ECO:0000256" key="1">
    <source>
        <dbReference type="SAM" id="MobiDB-lite"/>
    </source>
</evidence>
<feature type="compositionally biased region" description="Low complexity" evidence="1">
    <location>
        <begin position="21"/>
        <end position="33"/>
    </location>
</feature>
<sequence>MKFTKASTVVFASLAIGSGSLAAPTASPTPDSPQFNNVEASPRLVQSPQPRTINIMPAVRAAGRRRALYRRSSKRELVEGLVGPLLDPLGKALPALGPVITTAEGVIESLPIKARQNAPAPPAAPAAPVGLGFVTGAASSVPSTVEGVASTLPIPTLPVSLPGLPIDPTSVVAGAAGSLPLGSLPIPAALPTSLLPPSIAGIAGIARQATDAPSSPTSSASAANLPLMPASLIPVPSVVGALPASAVTSMLPPGGAVPTGIIPGDMPTLLAGRDDVETDSSTVSLAETSTSTTVEATATATATSSDATSTATDTDTEVPTSTSASDEATQTPYEDFAAGAPALPVIGVIPPIAAPALPTGVLSGLPLPAGLPAVPGLPTGALPALPALPTGAVPALPTNVLPLSALPTGALPINALPIIGGNSPASN</sequence>
<feature type="region of interest" description="Disordered" evidence="1">
    <location>
        <begin position="21"/>
        <end position="44"/>
    </location>
</feature>
<accession>A0A164UKD0</accession>
<evidence type="ECO:0000313" key="3">
    <source>
        <dbReference type="EMBL" id="KZS93311.1"/>
    </source>
</evidence>
<evidence type="ECO:0000313" key="4">
    <source>
        <dbReference type="Proteomes" id="UP000076722"/>
    </source>
</evidence>
<dbReference type="AlphaFoldDB" id="A0A164UKD0"/>
<dbReference type="EMBL" id="KV419407">
    <property type="protein sequence ID" value="KZS93311.1"/>
    <property type="molecule type" value="Genomic_DNA"/>
</dbReference>
<reference evidence="3 4" key="1">
    <citation type="journal article" date="2016" name="Mol. Biol. Evol.">
        <title>Comparative Genomics of Early-Diverging Mushroom-Forming Fungi Provides Insights into the Origins of Lignocellulose Decay Capabilities.</title>
        <authorList>
            <person name="Nagy L.G."/>
            <person name="Riley R."/>
            <person name="Tritt A."/>
            <person name="Adam C."/>
            <person name="Daum C."/>
            <person name="Floudas D."/>
            <person name="Sun H."/>
            <person name="Yadav J.S."/>
            <person name="Pangilinan J."/>
            <person name="Larsson K.H."/>
            <person name="Matsuura K."/>
            <person name="Barry K."/>
            <person name="Labutti K."/>
            <person name="Kuo R."/>
            <person name="Ohm R.A."/>
            <person name="Bhattacharya S.S."/>
            <person name="Shirouzu T."/>
            <person name="Yoshinaga Y."/>
            <person name="Martin F.M."/>
            <person name="Grigoriev I.V."/>
            <person name="Hibbett D.S."/>
        </authorList>
    </citation>
    <scope>NUCLEOTIDE SEQUENCE [LARGE SCALE GENOMIC DNA]</scope>
    <source>
        <strain evidence="3 4">HHB9708</strain>
    </source>
</reference>
<organism evidence="3 4">
    <name type="scientific">Sistotremastrum niveocremeum HHB9708</name>
    <dbReference type="NCBI Taxonomy" id="1314777"/>
    <lineage>
        <taxon>Eukaryota</taxon>
        <taxon>Fungi</taxon>
        <taxon>Dikarya</taxon>
        <taxon>Basidiomycota</taxon>
        <taxon>Agaricomycotina</taxon>
        <taxon>Agaricomycetes</taxon>
        <taxon>Sistotremastrales</taxon>
        <taxon>Sistotremastraceae</taxon>
        <taxon>Sertulicium</taxon>
        <taxon>Sertulicium niveocremeum</taxon>
    </lineage>
</organism>
<dbReference type="STRING" id="1314777.A0A164UKD0"/>
<feature type="compositionally biased region" description="Low complexity" evidence="1">
    <location>
        <begin position="280"/>
        <end position="323"/>
    </location>
</feature>
<keyword evidence="2" id="KW-0732">Signal</keyword>
<feature type="compositionally biased region" description="Polar residues" evidence="1">
    <location>
        <begin position="34"/>
        <end position="44"/>
    </location>
</feature>
<dbReference type="Proteomes" id="UP000076722">
    <property type="component" value="Unassembled WGS sequence"/>
</dbReference>
<feature type="chain" id="PRO_5007853601" evidence="2">
    <location>
        <begin position="23"/>
        <end position="427"/>
    </location>
</feature>
<feature type="region of interest" description="Disordered" evidence="1">
    <location>
        <begin position="268"/>
        <end position="330"/>
    </location>
</feature>
<protein>
    <submittedName>
        <fullName evidence="3">Uncharacterized protein</fullName>
    </submittedName>
</protein>
<name>A0A164UKD0_9AGAM</name>
<evidence type="ECO:0000256" key="2">
    <source>
        <dbReference type="SAM" id="SignalP"/>
    </source>
</evidence>
<proteinExistence type="predicted"/>
<keyword evidence="4" id="KW-1185">Reference proteome</keyword>